<comment type="caution">
    <text evidence="7">The sequence shown here is derived from an EMBL/GenBank/DDBJ whole genome shotgun (WGS) entry which is preliminary data.</text>
</comment>
<dbReference type="Proteomes" id="UP001157034">
    <property type="component" value="Unassembled WGS sequence"/>
</dbReference>
<comment type="similarity">
    <text evidence="5">Belongs to the NtaA/SnaA/DszA monooxygenase family.</text>
</comment>
<evidence type="ECO:0000313" key="8">
    <source>
        <dbReference type="Proteomes" id="UP001157034"/>
    </source>
</evidence>
<reference evidence="8" key="1">
    <citation type="journal article" date="2019" name="Int. J. Syst. Evol. Microbiol.">
        <title>The Global Catalogue of Microorganisms (GCM) 10K type strain sequencing project: providing services to taxonomists for standard genome sequencing and annotation.</title>
        <authorList>
            <consortium name="The Broad Institute Genomics Platform"/>
            <consortium name="The Broad Institute Genome Sequencing Center for Infectious Disease"/>
            <person name="Wu L."/>
            <person name="Ma J."/>
        </authorList>
    </citation>
    <scope>NUCLEOTIDE SEQUENCE [LARGE SCALE GENOMIC DNA]</scope>
    <source>
        <strain evidence="8">NBRC 108894</strain>
    </source>
</reference>
<evidence type="ECO:0000313" key="7">
    <source>
        <dbReference type="EMBL" id="GMA94642.1"/>
    </source>
</evidence>
<dbReference type="PANTHER" id="PTHR30011">
    <property type="entry name" value="ALKANESULFONATE MONOOXYGENASE-RELATED"/>
    <property type="match status" value="1"/>
</dbReference>
<evidence type="ECO:0000256" key="5">
    <source>
        <dbReference type="ARBA" id="ARBA00033748"/>
    </source>
</evidence>
<gene>
    <name evidence="7" type="ORF">GCM10025881_14660</name>
</gene>
<dbReference type="NCBIfam" id="TIGR03860">
    <property type="entry name" value="FMN_nitrolo"/>
    <property type="match status" value="1"/>
</dbReference>
<dbReference type="GO" id="GO:0004497">
    <property type="term" value="F:monooxygenase activity"/>
    <property type="evidence" value="ECO:0007669"/>
    <property type="project" value="UniProtKB-KW"/>
</dbReference>
<evidence type="ECO:0000256" key="2">
    <source>
        <dbReference type="ARBA" id="ARBA00022643"/>
    </source>
</evidence>
<protein>
    <submittedName>
        <fullName evidence="7">Monooxygenase</fullName>
    </submittedName>
</protein>
<feature type="domain" description="Luciferase-like" evidence="6">
    <location>
        <begin position="28"/>
        <end position="379"/>
    </location>
</feature>
<proteinExistence type="inferred from homology"/>
<evidence type="ECO:0000256" key="1">
    <source>
        <dbReference type="ARBA" id="ARBA00022630"/>
    </source>
</evidence>
<dbReference type="InterPro" id="IPR036661">
    <property type="entry name" value="Luciferase-like_sf"/>
</dbReference>
<dbReference type="InterPro" id="IPR011251">
    <property type="entry name" value="Luciferase-like_dom"/>
</dbReference>
<evidence type="ECO:0000259" key="6">
    <source>
        <dbReference type="Pfam" id="PF00296"/>
    </source>
</evidence>
<dbReference type="PANTHER" id="PTHR30011:SF16">
    <property type="entry name" value="C2H2 FINGER DOMAIN TRANSCRIPTION FACTOR (EUROFUNG)-RELATED"/>
    <property type="match status" value="1"/>
</dbReference>
<keyword evidence="1" id="KW-0285">Flavoprotein</keyword>
<dbReference type="InterPro" id="IPR016215">
    <property type="entry name" value="NTA_MOA"/>
</dbReference>
<organism evidence="7 8">
    <name type="scientific">Pseudolysinimonas kribbensis</name>
    <dbReference type="NCBI Taxonomy" id="433641"/>
    <lineage>
        <taxon>Bacteria</taxon>
        <taxon>Bacillati</taxon>
        <taxon>Actinomycetota</taxon>
        <taxon>Actinomycetes</taxon>
        <taxon>Micrococcales</taxon>
        <taxon>Microbacteriaceae</taxon>
        <taxon>Pseudolysinimonas</taxon>
    </lineage>
</organism>
<keyword evidence="2" id="KW-0288">FMN</keyword>
<dbReference type="SUPFAM" id="SSF51679">
    <property type="entry name" value="Bacterial luciferase-like"/>
    <property type="match status" value="1"/>
</dbReference>
<dbReference type="Gene3D" id="3.20.20.30">
    <property type="entry name" value="Luciferase-like domain"/>
    <property type="match status" value="1"/>
</dbReference>
<dbReference type="Pfam" id="PF00296">
    <property type="entry name" value="Bac_luciferase"/>
    <property type="match status" value="1"/>
</dbReference>
<keyword evidence="8" id="KW-1185">Reference proteome</keyword>
<sequence length="383" mass="41992">MALTLYNAPSGISIGSWRRDDSTSDRVLTLRLFADIAIQCERAGIDAFFLADNVSTGPDDFRQALNYPLEPMTVLGALSAVTSKIGLIATGSTSYIEPYNLARFMASIDHLSNGRAGWNIVTSVSGAHNFSAPNLDHDERYRQAHEYMDVVTQLWDSWQDDAIVDDKAAGMWADPARIHRIDFEGEYYKVAGPQNIPRSPQGWPVFAQAGSSPAGLGLAVKWADIIFTPQPTLDGAQRFYADVRERAAAAGRDPDSVRVLPGFVPIIGETQREAEQLASDLLDLIDYDAGRADLQRFLSPVDISDLELDEPIPTERLLPPDQVQTGRTKYAQYYEPAAAGAPLRELIRIKSSLNDHAHVTGTVEQAADLMEAYFTQGVATDSC</sequence>
<keyword evidence="3" id="KW-0560">Oxidoreductase</keyword>
<dbReference type="PIRSF" id="PIRSF000337">
    <property type="entry name" value="NTA_MOA"/>
    <property type="match status" value="1"/>
</dbReference>
<dbReference type="CDD" id="cd01095">
    <property type="entry name" value="Nitrilotriacetate_monoxgenase"/>
    <property type="match status" value="1"/>
</dbReference>
<name>A0ABQ6K3V9_9MICO</name>
<evidence type="ECO:0000256" key="4">
    <source>
        <dbReference type="ARBA" id="ARBA00023033"/>
    </source>
</evidence>
<evidence type="ECO:0000256" key="3">
    <source>
        <dbReference type="ARBA" id="ARBA00023002"/>
    </source>
</evidence>
<dbReference type="InterPro" id="IPR051260">
    <property type="entry name" value="Diverse_substr_monoxygenases"/>
</dbReference>
<keyword evidence="4 7" id="KW-0503">Monooxygenase</keyword>
<dbReference type="EMBL" id="BSVB01000001">
    <property type="protein sequence ID" value="GMA94642.1"/>
    <property type="molecule type" value="Genomic_DNA"/>
</dbReference>
<accession>A0ABQ6K3V9</accession>